<dbReference type="SMART" id="SM00484">
    <property type="entry name" value="XPGI"/>
    <property type="match status" value="1"/>
</dbReference>
<dbReference type="PANTHER" id="PTHR11081">
    <property type="entry name" value="FLAP ENDONUCLEASE FAMILY MEMBER"/>
    <property type="match status" value="1"/>
</dbReference>
<feature type="compositionally biased region" description="Basic and acidic residues" evidence="3">
    <location>
        <begin position="1457"/>
        <end position="1468"/>
    </location>
</feature>
<dbReference type="InterPro" id="IPR036279">
    <property type="entry name" value="5-3_exonuclease_C_sf"/>
</dbReference>
<keyword evidence="2" id="KW-0813">Transport</keyword>
<dbReference type="SUPFAM" id="SSF88723">
    <property type="entry name" value="PIN domain-like"/>
    <property type="match status" value="1"/>
</dbReference>
<reference evidence="5 6" key="1">
    <citation type="submission" date="2019-03" db="EMBL/GenBank/DDBJ databases">
        <title>Sequencing 23 genomes of Wallemia ichthyophaga.</title>
        <authorList>
            <person name="Gostincar C."/>
        </authorList>
    </citation>
    <scope>NUCLEOTIDE SEQUENCE [LARGE SCALE GENOMIC DNA]</scope>
    <source>
        <strain evidence="5 6">EXF-6200</strain>
    </source>
</reference>
<dbReference type="InterPro" id="IPR041177">
    <property type="entry name" value="GEN1_C"/>
</dbReference>
<feature type="region of interest" description="Disordered" evidence="3">
    <location>
        <begin position="1300"/>
        <end position="1601"/>
    </location>
</feature>
<accession>A0A4T0IVI0</accession>
<evidence type="ECO:0000313" key="6">
    <source>
        <dbReference type="Proteomes" id="UP000310689"/>
    </source>
</evidence>
<dbReference type="GO" id="GO:0008821">
    <property type="term" value="F:crossover junction DNA endonuclease activity"/>
    <property type="evidence" value="ECO:0007669"/>
    <property type="project" value="InterPro"/>
</dbReference>
<gene>
    <name evidence="5" type="ORF">E3P86_03127</name>
</gene>
<evidence type="ECO:0000256" key="1">
    <source>
        <dbReference type="ARBA" id="ARBA00006756"/>
    </source>
</evidence>
<protein>
    <recommendedName>
        <fullName evidence="4">XPG-I domain-containing protein</fullName>
    </recommendedName>
</protein>
<dbReference type="GO" id="GO:0006281">
    <property type="term" value="P:DNA repair"/>
    <property type="evidence" value="ECO:0007669"/>
    <property type="project" value="UniProtKB-ARBA"/>
</dbReference>
<dbReference type="SUPFAM" id="SSF47807">
    <property type="entry name" value="5' to 3' exonuclease, C-terminal subdomain"/>
    <property type="match status" value="1"/>
</dbReference>
<dbReference type="InterPro" id="IPR006084">
    <property type="entry name" value="XPG/Rad2"/>
</dbReference>
<dbReference type="InterPro" id="IPR016159">
    <property type="entry name" value="Cullin_repeat-like_dom_sf"/>
</dbReference>
<evidence type="ECO:0000313" key="5">
    <source>
        <dbReference type="EMBL" id="TIB32512.1"/>
    </source>
</evidence>
<comment type="similarity">
    <text evidence="1">Belongs to the EXO70 family.</text>
</comment>
<dbReference type="Proteomes" id="UP000310689">
    <property type="component" value="Unassembled WGS sequence"/>
</dbReference>
<dbReference type="Pfam" id="PF03081">
    <property type="entry name" value="Exo70_C"/>
    <property type="match status" value="1"/>
</dbReference>
<organism evidence="5 6">
    <name type="scientific">Wallemia ichthyophaga</name>
    <dbReference type="NCBI Taxonomy" id="245174"/>
    <lineage>
        <taxon>Eukaryota</taxon>
        <taxon>Fungi</taxon>
        <taxon>Dikarya</taxon>
        <taxon>Basidiomycota</taxon>
        <taxon>Wallemiomycotina</taxon>
        <taxon>Wallemiomycetes</taxon>
        <taxon>Wallemiales</taxon>
        <taxon>Wallemiaceae</taxon>
        <taxon>Wallemia</taxon>
    </lineage>
</organism>
<dbReference type="Pfam" id="PF18380">
    <property type="entry name" value="GEN1_C"/>
    <property type="match status" value="1"/>
</dbReference>
<dbReference type="GO" id="GO:0005546">
    <property type="term" value="F:phosphatidylinositol-4,5-bisphosphate binding"/>
    <property type="evidence" value="ECO:0007669"/>
    <property type="project" value="InterPro"/>
</dbReference>
<feature type="compositionally biased region" description="Low complexity" evidence="3">
    <location>
        <begin position="1332"/>
        <end position="1342"/>
    </location>
</feature>
<feature type="compositionally biased region" description="Basic and acidic residues" evidence="3">
    <location>
        <begin position="1386"/>
        <end position="1396"/>
    </location>
</feature>
<feature type="compositionally biased region" description="Basic and acidic residues" evidence="3">
    <location>
        <begin position="1205"/>
        <end position="1219"/>
    </location>
</feature>
<dbReference type="Gene3D" id="3.40.50.1010">
    <property type="entry name" value="5'-nuclease"/>
    <property type="match status" value="2"/>
</dbReference>
<feature type="compositionally biased region" description="Polar residues" evidence="3">
    <location>
        <begin position="1581"/>
        <end position="1595"/>
    </location>
</feature>
<proteinExistence type="inferred from homology"/>
<evidence type="ECO:0000256" key="2">
    <source>
        <dbReference type="ARBA" id="ARBA00022448"/>
    </source>
</evidence>
<dbReference type="EMBL" id="SPOI01000203">
    <property type="protein sequence ID" value="TIB32512.1"/>
    <property type="molecule type" value="Genomic_DNA"/>
</dbReference>
<feature type="compositionally biased region" description="Basic residues" evidence="3">
    <location>
        <begin position="1237"/>
        <end position="1255"/>
    </location>
</feature>
<dbReference type="CDD" id="cd09906">
    <property type="entry name" value="H3TH_YEN1"/>
    <property type="match status" value="1"/>
</dbReference>
<dbReference type="PANTHER" id="PTHR11081:SF75">
    <property type="entry name" value="ENDONUCLEASE, PUTATIVE (AFU_ORTHOLOGUE AFUA_3G13260)-RELATED"/>
    <property type="match status" value="1"/>
</dbReference>
<feature type="compositionally biased region" description="Polar residues" evidence="3">
    <location>
        <begin position="1105"/>
        <end position="1119"/>
    </location>
</feature>
<evidence type="ECO:0000259" key="4">
    <source>
        <dbReference type="SMART" id="SM00484"/>
    </source>
</evidence>
<dbReference type="InterPro" id="IPR037316">
    <property type="entry name" value="Yen1_H3TH"/>
</dbReference>
<feature type="domain" description="XPG-I" evidence="4">
    <location>
        <begin position="753"/>
        <end position="816"/>
    </location>
</feature>
<feature type="compositionally biased region" description="Basic residues" evidence="3">
    <location>
        <begin position="1343"/>
        <end position="1352"/>
    </location>
</feature>
<dbReference type="SUPFAM" id="SSF74788">
    <property type="entry name" value="Cullin repeat-like"/>
    <property type="match status" value="1"/>
</dbReference>
<dbReference type="Gene3D" id="1.20.1280.170">
    <property type="entry name" value="Exocyst complex component Exo70"/>
    <property type="match status" value="1"/>
</dbReference>
<feature type="compositionally biased region" description="Low complexity" evidence="3">
    <location>
        <begin position="1417"/>
        <end position="1441"/>
    </location>
</feature>
<dbReference type="PRINTS" id="PR00853">
    <property type="entry name" value="XPGRADSUPER"/>
</dbReference>
<dbReference type="CDD" id="cd09870">
    <property type="entry name" value="PIN_YEN1"/>
    <property type="match status" value="1"/>
</dbReference>
<dbReference type="InterPro" id="IPR029060">
    <property type="entry name" value="PIN-like_dom_sf"/>
</dbReference>
<evidence type="ECO:0000256" key="3">
    <source>
        <dbReference type="SAM" id="MobiDB-lite"/>
    </source>
</evidence>
<dbReference type="InterPro" id="IPR006086">
    <property type="entry name" value="XPG-I_dom"/>
</dbReference>
<comment type="caution">
    <text evidence="5">The sequence shown here is derived from an EMBL/GenBank/DDBJ whole genome shotgun (WGS) entry which is preliminary data.</text>
</comment>
<dbReference type="InterPro" id="IPR046364">
    <property type="entry name" value="Exo70_C"/>
</dbReference>
<feature type="compositionally biased region" description="Polar residues" evidence="3">
    <location>
        <begin position="1515"/>
        <end position="1531"/>
    </location>
</feature>
<feature type="region of interest" description="Disordered" evidence="3">
    <location>
        <begin position="1175"/>
        <end position="1267"/>
    </location>
</feature>
<dbReference type="Pfam" id="PF00867">
    <property type="entry name" value="XPG_I"/>
    <property type="match status" value="1"/>
</dbReference>
<name>A0A4T0IVI0_WALIC</name>
<sequence>MSSMVFSLEDRMTRLEGAVTPLQSSTNGLDVVCRNIQSSLNAIDSDQRLSTITSDDEQAIIAGADSNDIRPYLKLVCSLCNQLKHLKHSQWSSSKNAATDLKNHVQSGTQSLLRVFQGWVRDVSIPIDADSWNLLDFPGIPQHAVARLSAFIDAVYPILDQLDDSVYTHPSIIYSSERARYLNISLQPIYKKSQFSLDAHSKSGPLGTSLYLKGSQSLSSLIKTAIAMADVEWLSVVALFGRCVDDTGDKKETNPSDYSSHSIHSPFTSAIAPAATLIHSATSNIFSLARSTPLKHIFPVLDVIEGVTPLAEPWDKAVTARCTQPSTNQVAALVEECRSIALHSFSDVIKRVRLHNEEKHMTDVSVVTNDTIAYLKEIPAYSNTMEQLLRRVDWGGRSEQRAPRANLLENYLRDVLTNLITTLTHLKPNAYTTIYTLNNLSVLRRELIEACEPVSLDPSKADSPSNRDIGDLLGEAAEDALNDALRTWRMAYLDAVWKPSQVALTSDELSTTNQGPHVPTALGGSAERKQLIKDKFSRFNEAFSHLESLHTKHPVAKRDRTLLGRLGKECKAMLLPPYATLWGKNQSGDFAKTPSKYMRITPDQLEARIDGFNFNHQTKSTKQKPEDGSTRIMGCEWQNGVNVPLNWLQLLRPAACSHSLSRMSVDAFVANNRGHRGLRVGVDASIWLIHSQTAPGGLNPALRTLFFKLSKLMTLPILPLFVFDGPGRPKMKRGKQVRGRQPRGLKDFIKLIDAFGFEHHQAPGEAEAELAHLSKMATIDVILSDDVDSLLFGGVKILRNWSLTLSGNSSRSQLQLQADGQNRTHDSLAADDHRVETYTLSDVHSHPSTAVTPAGLILVALLAGGDYHPAGVQNCGTKNAFGLARAGFGEKLMEGVSLTPPSELPSFLDAWRAEMREELTHNTSGHLSSKRPAVAAALTPSFPDMEVLARYTHPLTTASTECDAVYRASLAAVRFAKEPDIAALARFCEEYFEWGERSRIVAKFRSSVWDGVYVRALRAATCALDSGECGEFNEEAKSHLVRIHQTRNKSNAERYVEYRISVDPAPYVRIVEMALTGDMRALREARKRNDPALRDLRNALPDENGGNSLGTDVSSSNLDLTADPTPSQTQTQTQTPSQSLNTQKSKPPTDQHAPLRMWVPSQILRAALRNETDAFDSGRGVHSSGSERVATVAPSRIPHPASALVREETIVDEQDKQDEQGDGNGGGDNSDITTRYRSVRGSRGGRGRGGGRGRRATANDFTTNTHNTLTRHATIEDQPDYTQANNFDFVDFTDSNNPIVLPSPPKVSRKRATKGGVNVASTEGYVGNRASTQRTQQTQHTQRTPRKTSGSKRHVDSTSTDNLGERLKRIGAVGEGAQDTAAPEDLNAREELRDSEDAAYSGYSGYSGHPQHHRHSPPSCSKTPSKPKQYSLASPLDASLSPPSPSALFGLGGMGGNEKEKEKEKGEFGEYALRHRHKPKNKNKEPIQVDDSPVNTNNTQDLDGERAKTTRTHASHSPINISSDESSTPRGKSTSVVKGSRSRSKKRDSLSPSLRRRSEGSKRKNKTLTGVFAGRKPVHTPASTSAHKQLNSKTNDVIDLT</sequence>
<dbReference type="GO" id="GO:0017108">
    <property type="term" value="F:5'-flap endonuclease activity"/>
    <property type="evidence" value="ECO:0007669"/>
    <property type="project" value="TreeGrafter"/>
</dbReference>
<feature type="region of interest" description="Disordered" evidence="3">
    <location>
        <begin position="1093"/>
        <end position="1155"/>
    </location>
</feature>
<dbReference type="GO" id="GO:0006887">
    <property type="term" value="P:exocytosis"/>
    <property type="evidence" value="ECO:0007669"/>
    <property type="project" value="InterPro"/>
</dbReference>
<feature type="compositionally biased region" description="Low complexity" evidence="3">
    <location>
        <begin position="1124"/>
        <end position="1139"/>
    </location>
</feature>
<dbReference type="GO" id="GO:0000145">
    <property type="term" value="C:exocyst"/>
    <property type="evidence" value="ECO:0007669"/>
    <property type="project" value="InterPro"/>
</dbReference>